<gene>
    <name evidence="3" type="ORF">LQG66_04550</name>
</gene>
<keyword evidence="2" id="KW-0472">Membrane</keyword>
<proteinExistence type="predicted"/>
<feature type="region of interest" description="Disordered" evidence="1">
    <location>
        <begin position="55"/>
        <end position="75"/>
    </location>
</feature>
<sequence>MQDPTLPVRRRNVRPVKGFMSKGRIAMESWLELLFNILGYGGFVVLASRHHGPEMMATGSEGVADAAQDPGSGGV</sequence>
<feature type="transmembrane region" description="Helical" evidence="2">
    <location>
        <begin position="29"/>
        <end position="47"/>
    </location>
</feature>
<keyword evidence="4" id="KW-1185">Reference proteome</keyword>
<name>A0ABY3RF07_9BRAD</name>
<keyword evidence="2" id="KW-1133">Transmembrane helix</keyword>
<dbReference type="Proteomes" id="UP001431010">
    <property type="component" value="Chromosome"/>
</dbReference>
<protein>
    <submittedName>
        <fullName evidence="3">Uncharacterized protein</fullName>
    </submittedName>
</protein>
<reference evidence="3" key="1">
    <citation type="journal article" date="2024" name="Antonie Van Leeuwenhoek">
        <title>Bradyrhizobium ontarionense sp. nov., a novel bacterial symbiont isolated from Aeschynomene indica (Indian jointvetch), harbours photosynthesis, nitrogen fixation and nitrous oxide (N2O) reductase genes.</title>
        <authorList>
            <person name="Bromfield E.S.P."/>
            <person name="Cloutier S."/>
        </authorList>
    </citation>
    <scope>NUCLEOTIDE SEQUENCE</scope>
    <source>
        <strain evidence="3">A19</strain>
    </source>
</reference>
<evidence type="ECO:0000256" key="2">
    <source>
        <dbReference type="SAM" id="Phobius"/>
    </source>
</evidence>
<evidence type="ECO:0000313" key="3">
    <source>
        <dbReference type="EMBL" id="UFZ05592.1"/>
    </source>
</evidence>
<organism evidence="3 4">
    <name type="scientific">Bradyrhizobium ontarionense</name>
    <dbReference type="NCBI Taxonomy" id="2898149"/>
    <lineage>
        <taxon>Bacteria</taxon>
        <taxon>Pseudomonadati</taxon>
        <taxon>Pseudomonadota</taxon>
        <taxon>Alphaproteobacteria</taxon>
        <taxon>Hyphomicrobiales</taxon>
        <taxon>Nitrobacteraceae</taxon>
        <taxon>Bradyrhizobium</taxon>
    </lineage>
</organism>
<dbReference type="RefSeq" id="WP_231323856.1">
    <property type="nucleotide sequence ID" value="NZ_CP088156.1"/>
</dbReference>
<evidence type="ECO:0000313" key="4">
    <source>
        <dbReference type="Proteomes" id="UP001431010"/>
    </source>
</evidence>
<accession>A0ABY3RF07</accession>
<evidence type="ECO:0000256" key="1">
    <source>
        <dbReference type="SAM" id="MobiDB-lite"/>
    </source>
</evidence>
<dbReference type="EMBL" id="CP088156">
    <property type="protein sequence ID" value="UFZ05592.1"/>
    <property type="molecule type" value="Genomic_DNA"/>
</dbReference>
<keyword evidence="2" id="KW-0812">Transmembrane</keyword>